<evidence type="ECO:0000256" key="22">
    <source>
        <dbReference type="SAM" id="SignalP"/>
    </source>
</evidence>
<dbReference type="SUPFAM" id="SSF52058">
    <property type="entry name" value="L domain-like"/>
    <property type="match status" value="2"/>
</dbReference>
<keyword evidence="5 21" id="KW-0812">Transmembrane</keyword>
<evidence type="ECO:0000256" key="13">
    <source>
        <dbReference type="ARBA" id="ARBA00023157"/>
    </source>
</evidence>
<feature type="region of interest" description="Disordered" evidence="20">
    <location>
        <begin position="1172"/>
        <end position="1209"/>
    </location>
</feature>
<dbReference type="Pfam" id="PF14843">
    <property type="entry name" value="GF_recep_IV"/>
    <property type="match status" value="1"/>
</dbReference>
<keyword evidence="11 17" id="KW-0472">Membrane</keyword>
<dbReference type="Proteomes" id="UP000298787">
    <property type="component" value="Chromosome 10"/>
</dbReference>
<feature type="region of interest" description="Disordered" evidence="20">
    <location>
        <begin position="1021"/>
        <end position="1041"/>
    </location>
</feature>
<dbReference type="InterPro" id="IPR000494">
    <property type="entry name" value="Rcpt_L-dom"/>
</dbReference>
<evidence type="ECO:0000256" key="18">
    <source>
        <dbReference type="PIRSR" id="PIRSR000619-2"/>
    </source>
</evidence>
<feature type="region of interest" description="Disordered" evidence="20">
    <location>
        <begin position="933"/>
        <end position="955"/>
    </location>
</feature>
<evidence type="ECO:0000256" key="11">
    <source>
        <dbReference type="ARBA" id="ARBA00023136"/>
    </source>
</evidence>
<evidence type="ECO:0000256" key="12">
    <source>
        <dbReference type="ARBA" id="ARBA00023137"/>
    </source>
</evidence>
<keyword evidence="3" id="KW-0597">Phosphoprotein</keyword>
<dbReference type="EC" id="2.7.10.1" evidence="2 17"/>
<dbReference type="Gene3D" id="2.10.220.10">
    <property type="entry name" value="Hormone Receptor, Insulin-like Growth Factor Receptor 1, Chain A, domain 2"/>
    <property type="match status" value="3"/>
</dbReference>
<evidence type="ECO:0000256" key="20">
    <source>
        <dbReference type="SAM" id="MobiDB-lite"/>
    </source>
</evidence>
<keyword evidence="9 17" id="KW-0067">ATP-binding</keyword>
<keyword evidence="10 21" id="KW-1133">Transmembrane helix</keyword>
<dbReference type="GO" id="GO:0009925">
    <property type="term" value="C:basal plasma membrane"/>
    <property type="evidence" value="ECO:0007669"/>
    <property type="project" value="TreeGrafter"/>
</dbReference>
<dbReference type="InterPro" id="IPR000719">
    <property type="entry name" value="Prot_kinase_dom"/>
</dbReference>
<dbReference type="GO" id="GO:0038132">
    <property type="term" value="F:neuregulin binding"/>
    <property type="evidence" value="ECO:0007669"/>
    <property type="project" value="TreeGrafter"/>
</dbReference>
<reference evidence="24 25" key="1">
    <citation type="submission" date="2019-01" db="EMBL/GenBank/DDBJ databases">
        <title>Genome Assembly of Collichthys lucidus.</title>
        <authorList>
            <person name="Cai M."/>
            <person name="Xiao S."/>
        </authorList>
    </citation>
    <scope>NUCLEOTIDE SEQUENCE [LARGE SCALE GENOMIC DNA]</scope>
    <source>
        <strain evidence="24">JT15FE1705JMU</strain>
        <tissue evidence="24">Muscle</tissue>
    </source>
</reference>
<dbReference type="GO" id="GO:0008284">
    <property type="term" value="P:positive regulation of cell population proliferation"/>
    <property type="evidence" value="ECO:0007669"/>
    <property type="project" value="TreeGrafter"/>
</dbReference>
<dbReference type="Pfam" id="PF00757">
    <property type="entry name" value="Furin-like"/>
    <property type="match status" value="1"/>
</dbReference>
<dbReference type="PANTHER" id="PTHR24416">
    <property type="entry name" value="TYROSINE-PROTEIN KINASE RECEPTOR"/>
    <property type="match status" value="1"/>
</dbReference>
<dbReference type="InterPro" id="IPR036941">
    <property type="entry name" value="Rcpt_L-dom_sf"/>
</dbReference>
<organism evidence="24 25">
    <name type="scientific">Collichthys lucidus</name>
    <name type="common">Big head croaker</name>
    <name type="synonym">Sciaena lucida</name>
    <dbReference type="NCBI Taxonomy" id="240159"/>
    <lineage>
        <taxon>Eukaryota</taxon>
        <taxon>Metazoa</taxon>
        <taxon>Chordata</taxon>
        <taxon>Craniata</taxon>
        <taxon>Vertebrata</taxon>
        <taxon>Euteleostomi</taxon>
        <taxon>Actinopterygii</taxon>
        <taxon>Neopterygii</taxon>
        <taxon>Teleostei</taxon>
        <taxon>Neoteleostei</taxon>
        <taxon>Acanthomorphata</taxon>
        <taxon>Eupercaria</taxon>
        <taxon>Sciaenidae</taxon>
        <taxon>Collichthys</taxon>
    </lineage>
</organism>
<dbReference type="GO" id="GO:0007169">
    <property type="term" value="P:cell surface receptor protein tyrosine kinase signaling pathway"/>
    <property type="evidence" value="ECO:0007669"/>
    <property type="project" value="UniProtKB-UniRule"/>
</dbReference>
<feature type="binding site" evidence="18">
    <location>
        <begin position="641"/>
        <end position="649"/>
    </location>
    <ligand>
        <name>ATP</name>
        <dbReference type="ChEBI" id="CHEBI:30616"/>
    </ligand>
</feature>
<dbReference type="GO" id="GO:0005524">
    <property type="term" value="F:ATP binding"/>
    <property type="evidence" value="ECO:0007669"/>
    <property type="project" value="UniProtKB-UniRule"/>
</dbReference>
<feature type="transmembrane region" description="Helical" evidence="21">
    <location>
        <begin position="567"/>
        <end position="591"/>
    </location>
</feature>
<dbReference type="PROSITE" id="PS50011">
    <property type="entry name" value="PROTEIN_KINASE_DOM"/>
    <property type="match status" value="1"/>
</dbReference>
<dbReference type="InterPro" id="IPR044912">
    <property type="entry name" value="Egfr_JX_dom"/>
</dbReference>
<evidence type="ECO:0000256" key="16">
    <source>
        <dbReference type="ARBA" id="ARBA00051243"/>
    </source>
</evidence>
<evidence type="ECO:0000313" key="25">
    <source>
        <dbReference type="Proteomes" id="UP000298787"/>
    </source>
</evidence>
<dbReference type="FunFam" id="2.10.220.10:FF:000001">
    <property type="entry name" value="Receptor protein-tyrosine kinase"/>
    <property type="match status" value="1"/>
</dbReference>
<protein>
    <recommendedName>
        <fullName evidence="2 17">Receptor protein-tyrosine kinase</fullName>
        <ecNumber evidence="2 17">2.7.10.1</ecNumber>
    </recommendedName>
</protein>
<dbReference type="InterPro" id="IPR001245">
    <property type="entry name" value="Ser-Thr/Tyr_kinase_cat_dom"/>
</dbReference>
<dbReference type="FunFam" id="2.10.220.10:FF:000002">
    <property type="entry name" value="Receptor protein-tyrosine kinase"/>
    <property type="match status" value="1"/>
</dbReference>
<evidence type="ECO:0000256" key="6">
    <source>
        <dbReference type="ARBA" id="ARBA00022729"/>
    </source>
</evidence>
<dbReference type="InterPro" id="IPR050122">
    <property type="entry name" value="RTK"/>
</dbReference>
<evidence type="ECO:0000256" key="3">
    <source>
        <dbReference type="ARBA" id="ARBA00022553"/>
    </source>
</evidence>
<comment type="subcellular location">
    <subcellularLocation>
        <location evidence="1">Membrane</location>
        <topology evidence="1">Single-pass type I membrane protein</topology>
    </subcellularLocation>
</comment>
<dbReference type="Gene3D" id="3.30.200.20">
    <property type="entry name" value="Phosphorylase Kinase, domain 1"/>
    <property type="match status" value="1"/>
</dbReference>
<evidence type="ECO:0000256" key="7">
    <source>
        <dbReference type="ARBA" id="ARBA00022741"/>
    </source>
</evidence>
<comment type="similarity">
    <text evidence="17">Belongs to the protein kinase superfamily. Tyr protein kinase family. EGF receptor subfamily.</text>
</comment>
<dbReference type="Gene3D" id="6.10.250.2930">
    <property type="match status" value="1"/>
</dbReference>
<dbReference type="InterPro" id="IPR006211">
    <property type="entry name" value="Furin-like_Cys-rich_dom"/>
</dbReference>
<dbReference type="Pfam" id="PF07714">
    <property type="entry name" value="PK_Tyr_Ser-Thr"/>
    <property type="match status" value="1"/>
</dbReference>
<dbReference type="PIRSF" id="PIRSF000619">
    <property type="entry name" value="TyrPK_EGF-R"/>
    <property type="match status" value="1"/>
</dbReference>
<evidence type="ECO:0000256" key="4">
    <source>
        <dbReference type="ARBA" id="ARBA00022679"/>
    </source>
</evidence>
<dbReference type="SUPFAM" id="SSF57184">
    <property type="entry name" value="Growth factor receptor domain"/>
    <property type="match status" value="2"/>
</dbReference>
<keyword evidence="12 17" id="KW-0829">Tyrosine-protein kinase</keyword>
<evidence type="ECO:0000256" key="19">
    <source>
        <dbReference type="PROSITE-ProRule" id="PRU10141"/>
    </source>
</evidence>
<dbReference type="InterPro" id="IPR017441">
    <property type="entry name" value="Protein_kinase_ATP_BS"/>
</dbReference>
<dbReference type="InterPro" id="IPR006212">
    <property type="entry name" value="Furin_repeat"/>
</dbReference>
<accession>A0A4U5UR75</accession>
<dbReference type="SMART" id="SM00261">
    <property type="entry name" value="FU"/>
    <property type="match status" value="3"/>
</dbReference>
<gene>
    <name evidence="24" type="ORF">D9C73_011688</name>
</gene>
<dbReference type="GO" id="GO:0022008">
    <property type="term" value="P:neurogenesis"/>
    <property type="evidence" value="ECO:0007669"/>
    <property type="project" value="TreeGrafter"/>
</dbReference>
<dbReference type="PANTHER" id="PTHR24416:SF88">
    <property type="entry name" value="RECEPTOR TYROSINE-PROTEIN KINASE ERBB-3"/>
    <property type="match status" value="1"/>
</dbReference>
<evidence type="ECO:0000256" key="5">
    <source>
        <dbReference type="ARBA" id="ARBA00022692"/>
    </source>
</evidence>
<dbReference type="GO" id="GO:0004714">
    <property type="term" value="F:transmembrane receptor protein tyrosine kinase activity"/>
    <property type="evidence" value="ECO:0007669"/>
    <property type="project" value="UniProtKB-EC"/>
</dbReference>
<evidence type="ECO:0000256" key="2">
    <source>
        <dbReference type="ARBA" id="ARBA00011902"/>
    </source>
</evidence>
<dbReference type="InterPro" id="IPR016245">
    <property type="entry name" value="Tyr_kinase_EGF/ERB/XmrK_rcpt"/>
</dbReference>
<dbReference type="FunFam" id="3.30.200.20:FF:000276">
    <property type="entry name" value="Receptor tyrosine-protein kinase erbB-3"/>
    <property type="match status" value="1"/>
</dbReference>
<dbReference type="FunFam" id="1.10.510.10:FF:000233">
    <property type="entry name" value="receptor tyrosine-protein kinase erbB-3"/>
    <property type="match status" value="1"/>
</dbReference>
<dbReference type="STRING" id="240159.A0A4U5UR75"/>
<proteinExistence type="inferred from homology"/>
<dbReference type="SUPFAM" id="SSF56112">
    <property type="entry name" value="Protein kinase-like (PK-like)"/>
    <property type="match status" value="1"/>
</dbReference>
<dbReference type="CDD" id="cd12095">
    <property type="entry name" value="TM_ErbB3"/>
    <property type="match status" value="1"/>
</dbReference>
<evidence type="ECO:0000259" key="23">
    <source>
        <dbReference type="PROSITE" id="PS50011"/>
    </source>
</evidence>
<dbReference type="PROSITE" id="PS00107">
    <property type="entry name" value="PROTEIN_KINASE_ATP"/>
    <property type="match status" value="1"/>
</dbReference>
<dbReference type="Gene3D" id="3.80.20.20">
    <property type="entry name" value="Receptor L-domain"/>
    <property type="match status" value="3"/>
</dbReference>
<evidence type="ECO:0000256" key="15">
    <source>
        <dbReference type="ARBA" id="ARBA00023180"/>
    </source>
</evidence>
<feature type="domain" description="Protein kinase" evidence="23">
    <location>
        <begin position="635"/>
        <end position="892"/>
    </location>
</feature>
<keyword evidence="6 22" id="KW-0732">Signal</keyword>
<feature type="signal peptide" evidence="22">
    <location>
        <begin position="1"/>
        <end position="22"/>
    </location>
</feature>
<keyword evidence="15" id="KW-0325">Glycoprotein</keyword>
<dbReference type="CDD" id="cd00064">
    <property type="entry name" value="FU"/>
    <property type="match status" value="3"/>
</dbReference>
<dbReference type="FunFam" id="3.80.20.20:FF:000004">
    <property type="entry name" value="Receptor protein-tyrosine kinase"/>
    <property type="match status" value="1"/>
</dbReference>
<keyword evidence="14 17" id="KW-0675">Receptor</keyword>
<dbReference type="InterPro" id="IPR009030">
    <property type="entry name" value="Growth_fac_rcpt_cys_sf"/>
</dbReference>
<feature type="region of interest" description="Disordered" evidence="20">
    <location>
        <begin position="1229"/>
        <end position="1262"/>
    </location>
</feature>
<comment type="catalytic activity">
    <reaction evidence="16">
        <text>L-tyrosyl-[protein] + ATP = O-phospho-L-tyrosyl-[protein] + ADP + H(+)</text>
        <dbReference type="Rhea" id="RHEA:10596"/>
        <dbReference type="Rhea" id="RHEA-COMP:10136"/>
        <dbReference type="Rhea" id="RHEA-COMP:20101"/>
        <dbReference type="ChEBI" id="CHEBI:15378"/>
        <dbReference type="ChEBI" id="CHEBI:30616"/>
        <dbReference type="ChEBI" id="CHEBI:46858"/>
        <dbReference type="ChEBI" id="CHEBI:61978"/>
        <dbReference type="ChEBI" id="CHEBI:456216"/>
        <dbReference type="EC" id="2.7.10.1"/>
    </reaction>
</comment>
<dbReference type="EMBL" id="CM014087">
    <property type="protein sequence ID" value="TKS77597.1"/>
    <property type="molecule type" value="Genomic_DNA"/>
</dbReference>
<dbReference type="PRINTS" id="PR00109">
    <property type="entry name" value="TYRKINASE"/>
</dbReference>
<dbReference type="Pfam" id="PF01030">
    <property type="entry name" value="Recep_L_domain"/>
    <property type="match status" value="2"/>
</dbReference>
<keyword evidence="7 17" id="KW-0547">Nucleotide-binding</keyword>
<evidence type="ECO:0000256" key="8">
    <source>
        <dbReference type="ARBA" id="ARBA00022777"/>
    </source>
</evidence>
<evidence type="ECO:0000256" key="1">
    <source>
        <dbReference type="ARBA" id="ARBA00004479"/>
    </source>
</evidence>
<evidence type="ECO:0000256" key="10">
    <source>
        <dbReference type="ARBA" id="ARBA00022989"/>
    </source>
</evidence>
<dbReference type="Gene3D" id="1.10.510.10">
    <property type="entry name" value="Transferase(Phosphotransferase) domain 1"/>
    <property type="match status" value="1"/>
</dbReference>
<sequence length="1393" mass="155056">MIQWRVVLLCVTLLWRLRTASSQTHEVVCPGTQNGLSSTGSQEIQYNLTKDRYDGCEIIMGNLEITQIESNWDFSFLKTIREVTGYVLIAMNHFQEIPLGQLRVIRGNSLYERRFALSVFLNYPKDGSNGLRQLGLANLTEILEGGVQIINNKYLSYGPWIFWQDIIRDNSAPIDIQYNGERGPCHKSCRDYCWGPNKDQCQILTKTVCAPQCNGRCFGTRPRDCCHIECAAGCKGPLDIDCFACRHFNDSGACVPQCPQTLIYNKQTFQMETNPNAKYQYGSICVSQCPTHFVVDGSSCVSVCPPDKMEVEREGQRQCELCSGLCPKVCEGTGAEHRQTVDSSNIDSFINCTKIQGSLHFLVTGILGRFSLMVMRIPTLTSLGLRSLREISDGSVYISQNANLCYHHTVNWSQLFRGRRVRVNNLNNNRPLTECVAEGHVCDPLCSDSGCWGPGPDQCLSCRNYSRDGTCVGSCNFHTGTPREFAQPDGECVACHPECKPQSGKASCTGLGTDKCVACANLRDGPYCMSSCPTGVNDGQRGLIFKYPNREGHCEPCHHNCTQGGQITGIALGVPACFIFCLVLFFLGVLYHRGLAIRRKRAMRRYLESGESFEPLGPGEKGTKVHARILRPSELKKIKTLGSGVFGTVNKGFWTPEGETVKIPVAIKTIQDSSGRQTFTEITDHMLSMGSLDHSYIVRLLGICPGPSLQLVTQFSSQGSLLEHIRQHKDSMDPQRLLNWCVQIAKGMYYLEEHCMVHRNLAARNILLKNDYQVQISDYGVADLLYPDDKKYVYTDTKTPIKWMALESILFRRYTHQSDVWSYGVTVWEMMSFGAEPYASVQPQEVPSLLEKGERLSQPHICTIDVYMVMVKCWMIDENIRPTFKELASDFTRMARDPPRYLVIKVEGAEMSPGEIHRRESERGLLDADLEDQDEEGLEDGLATPPLQHSPSWSLSRSRINSYRSGTSQAGPIGYLPMTPSPVDSIRQLWLQRSRLSSVRTLPERSEVRVSGREAELREEGLRSGSLHRARFGSERGTPRISITRHRKLSTASSPSSYKVWTAEEEEVDHYGYVLAGSPVTPERVPKVSHSGRRSSRLKNNLSLVVINPSQDYEIMSKESGAPHCSTSSTLSQADALCSMALCGKTSPSPSPTFTALLPVEDTAQVETVAPISDVRSKQEEKECEGGVAEQRDSAEKHQLTGDSDSGIRAVDDQGEEAQAIGRYEYMDIRRSNSTEGEGDPAWERRGSQKSVNSAAESEETDQIVEVLKKKHVEEEEEEKHHNTNKQPALMGNVSSMVMPGPDVLTAGGETVEEYEEMTRLGVVPNGWEQADYQNLPVKGRVVSEETGGGRCAGIGGYIKVCAGMGEPGSNTSFDNPDYWHSRLFLKPDAVRT</sequence>
<dbReference type="InterPro" id="IPR011009">
    <property type="entry name" value="Kinase-like_dom_sf"/>
</dbReference>
<feature type="chain" id="PRO_5021001537" description="Receptor protein-tyrosine kinase" evidence="22">
    <location>
        <begin position="23"/>
        <end position="1393"/>
    </location>
</feature>
<dbReference type="InterPro" id="IPR032778">
    <property type="entry name" value="GF_recep_IV"/>
</dbReference>
<keyword evidence="4 17" id="KW-0808">Transferase</keyword>
<keyword evidence="25" id="KW-1185">Reference proteome</keyword>
<keyword evidence="8 17" id="KW-0418">Kinase</keyword>
<feature type="binding site" evidence="18 19">
    <location>
        <position position="668"/>
    </location>
    <ligand>
        <name>ATP</name>
        <dbReference type="ChEBI" id="CHEBI:30616"/>
    </ligand>
</feature>
<name>A0A4U5UR75_COLLU</name>
<evidence type="ECO:0000313" key="24">
    <source>
        <dbReference type="EMBL" id="TKS77597.1"/>
    </source>
</evidence>
<dbReference type="GO" id="GO:0043066">
    <property type="term" value="P:negative regulation of apoptotic process"/>
    <property type="evidence" value="ECO:0007669"/>
    <property type="project" value="TreeGrafter"/>
</dbReference>
<evidence type="ECO:0000256" key="9">
    <source>
        <dbReference type="ARBA" id="ARBA00022840"/>
    </source>
</evidence>
<keyword evidence="13" id="KW-1015">Disulfide bond</keyword>
<dbReference type="GO" id="GO:0043235">
    <property type="term" value="C:receptor complex"/>
    <property type="evidence" value="ECO:0007669"/>
    <property type="project" value="TreeGrafter"/>
</dbReference>
<dbReference type="GO" id="GO:0038131">
    <property type="term" value="F:neuregulin receptor activity"/>
    <property type="evidence" value="ECO:0007669"/>
    <property type="project" value="TreeGrafter"/>
</dbReference>
<feature type="compositionally biased region" description="Basic and acidic residues" evidence="20">
    <location>
        <begin position="1175"/>
        <end position="1200"/>
    </location>
</feature>
<evidence type="ECO:0000256" key="14">
    <source>
        <dbReference type="ARBA" id="ARBA00023170"/>
    </source>
</evidence>
<evidence type="ECO:0000256" key="17">
    <source>
        <dbReference type="PIRNR" id="PIRNR000619"/>
    </source>
</evidence>
<evidence type="ECO:0000256" key="21">
    <source>
        <dbReference type="SAM" id="Phobius"/>
    </source>
</evidence>
<dbReference type="GO" id="GO:0009966">
    <property type="term" value="P:regulation of signal transduction"/>
    <property type="evidence" value="ECO:0007669"/>
    <property type="project" value="UniProtKB-ARBA"/>
</dbReference>